<dbReference type="EMBL" id="JWZX01001213">
    <property type="protein sequence ID" value="KOO34455.1"/>
    <property type="molecule type" value="Genomic_DNA"/>
</dbReference>
<protein>
    <submittedName>
        <fullName evidence="2">Uncharacterized protein</fullName>
    </submittedName>
</protein>
<comment type="caution">
    <text evidence="2">The sequence shown here is derived from an EMBL/GenBank/DDBJ whole genome shotgun (WGS) entry which is preliminary data.</text>
</comment>
<evidence type="ECO:0000313" key="3">
    <source>
        <dbReference type="Proteomes" id="UP000037460"/>
    </source>
</evidence>
<evidence type="ECO:0000256" key="1">
    <source>
        <dbReference type="SAM" id="Coils"/>
    </source>
</evidence>
<proteinExistence type="predicted"/>
<name>A0A0M0K6M8_9EUKA</name>
<evidence type="ECO:0000313" key="2">
    <source>
        <dbReference type="EMBL" id="KOO34455.1"/>
    </source>
</evidence>
<dbReference type="Proteomes" id="UP000037460">
    <property type="component" value="Unassembled WGS sequence"/>
</dbReference>
<organism evidence="2 3">
    <name type="scientific">Chrysochromulina tobinii</name>
    <dbReference type="NCBI Taxonomy" id="1460289"/>
    <lineage>
        <taxon>Eukaryota</taxon>
        <taxon>Haptista</taxon>
        <taxon>Haptophyta</taxon>
        <taxon>Prymnesiophyceae</taxon>
        <taxon>Prymnesiales</taxon>
        <taxon>Chrysochromulinaceae</taxon>
        <taxon>Chrysochromulina</taxon>
    </lineage>
</organism>
<feature type="coiled-coil region" evidence="1">
    <location>
        <begin position="69"/>
        <end position="140"/>
    </location>
</feature>
<keyword evidence="3" id="KW-1185">Reference proteome</keyword>
<gene>
    <name evidence="2" type="ORF">Ctob_014463</name>
</gene>
<keyword evidence="1" id="KW-0175">Coiled coil</keyword>
<sequence length="196" mass="22612">MRAATEARLAEARASGSEFKSELKELVKNTDDSHYHYKCDLAGRVKAATSKHVTRASKQDFLMDTWDKADLLREQMTRLRQQRLRQEQEYLAYAMMTKEDMRKKNHEAADKLEADLRERSTNLRREEKEMKDAVAAAKKNFFDAKKALREQTETNKLVPDAELTDDGESLRESISAAFSRFFGYRRRGIGTSPVAI</sequence>
<reference evidence="3" key="1">
    <citation type="journal article" date="2015" name="PLoS Genet.">
        <title>Genome Sequence and Transcriptome Analyses of Chrysochromulina tobin: Metabolic Tools for Enhanced Algal Fitness in the Prominent Order Prymnesiales (Haptophyceae).</title>
        <authorList>
            <person name="Hovde B.T."/>
            <person name="Deodato C.R."/>
            <person name="Hunsperger H.M."/>
            <person name="Ryken S.A."/>
            <person name="Yost W."/>
            <person name="Jha R.K."/>
            <person name="Patterson J."/>
            <person name="Monnat R.J. Jr."/>
            <person name="Barlow S.B."/>
            <person name="Starkenburg S.R."/>
            <person name="Cattolico R.A."/>
        </authorList>
    </citation>
    <scope>NUCLEOTIDE SEQUENCE</scope>
    <source>
        <strain evidence="3">CCMP291</strain>
    </source>
</reference>
<dbReference type="AlphaFoldDB" id="A0A0M0K6M8"/>
<accession>A0A0M0K6M8</accession>